<dbReference type="Pfam" id="PF08450">
    <property type="entry name" value="SGL"/>
    <property type="match status" value="1"/>
</dbReference>
<accession>A0A9Q8YED7</accession>
<keyword evidence="5" id="KW-0614">Plasmid</keyword>
<dbReference type="AlphaFoldDB" id="A0A9Q8YED7"/>
<dbReference type="GO" id="GO:0005509">
    <property type="term" value="F:calcium ion binding"/>
    <property type="evidence" value="ECO:0007669"/>
    <property type="project" value="TreeGrafter"/>
</dbReference>
<dbReference type="InterPro" id="IPR013658">
    <property type="entry name" value="SGL"/>
</dbReference>
<dbReference type="InterPro" id="IPR011042">
    <property type="entry name" value="6-blade_b-propeller_TolB-like"/>
</dbReference>
<dbReference type="EMBL" id="CP098809">
    <property type="protein sequence ID" value="USJ27705.1"/>
    <property type="molecule type" value="Genomic_DNA"/>
</dbReference>
<dbReference type="GO" id="GO:0004341">
    <property type="term" value="F:gluconolactonase activity"/>
    <property type="evidence" value="ECO:0007669"/>
    <property type="project" value="TreeGrafter"/>
</dbReference>
<feature type="binding site" evidence="3">
    <location>
        <position position="152"/>
    </location>
    <ligand>
        <name>a divalent metal cation</name>
        <dbReference type="ChEBI" id="CHEBI:60240"/>
    </ligand>
</feature>
<feature type="binding site" evidence="3">
    <location>
        <position position="20"/>
    </location>
    <ligand>
        <name>a divalent metal cation</name>
        <dbReference type="ChEBI" id="CHEBI:60240"/>
    </ligand>
</feature>
<evidence type="ECO:0000256" key="3">
    <source>
        <dbReference type="PIRSR" id="PIRSR605511-2"/>
    </source>
</evidence>
<keyword evidence="3" id="KW-0862">Zinc</keyword>
<comment type="cofactor">
    <cofactor evidence="3">
        <name>Zn(2+)</name>
        <dbReference type="ChEBI" id="CHEBI:29105"/>
    </cofactor>
    <text evidence="3">Binds 1 divalent metal cation per subunit.</text>
</comment>
<feature type="binding site" evidence="3">
    <location>
        <position position="202"/>
    </location>
    <ligand>
        <name>a divalent metal cation</name>
        <dbReference type="ChEBI" id="CHEBI:60240"/>
    </ligand>
</feature>
<dbReference type="PRINTS" id="PR01790">
    <property type="entry name" value="SMP30FAMILY"/>
</dbReference>
<evidence type="ECO:0000313" key="5">
    <source>
        <dbReference type="EMBL" id="USJ27705.1"/>
    </source>
</evidence>
<proteinExistence type="inferred from homology"/>
<comment type="similarity">
    <text evidence="1">Belongs to the SMP-30/CGR1 family.</text>
</comment>
<feature type="active site" description="Proton donor/acceptor" evidence="2">
    <location>
        <position position="202"/>
    </location>
</feature>
<dbReference type="PANTHER" id="PTHR10907:SF47">
    <property type="entry name" value="REGUCALCIN"/>
    <property type="match status" value="1"/>
</dbReference>
<keyword evidence="3" id="KW-0479">Metal-binding</keyword>
<sequence length="297" mass="32418">MRIDYPTVEYLLDQPIGAGEGPLWSAGEQALYFIDIRGPALFRLSLNSRKLDRWVMPSTIGGFGLCRDGRLIVALRGGVHYFDPAAERFELICHPEADRPMNRLNDAKVSPDGRFFVGSMDTRPEKERVASLFRIDPDGEVTRMFGNLIVSNGLAWSPDGKTLYHSDSRSSYVQSFEYDTKTGALSNRRLVVELTEDDGRPDGAACDAEGFYWSAGVTAGCLNRITPDGRIDRKVMLPVPAPTMPCFGGADLKTMFVTSLTSARTGTEVAGTVIAFPVDVPGAPVARFGENILAKSA</sequence>
<dbReference type="InterPro" id="IPR005511">
    <property type="entry name" value="SMP-30"/>
</dbReference>
<gene>
    <name evidence="5" type="ORF">NE863_27735</name>
</gene>
<organism evidence="5 6">
    <name type="scientific">Ensifer adhaerens</name>
    <name type="common">Sinorhizobium morelense</name>
    <dbReference type="NCBI Taxonomy" id="106592"/>
    <lineage>
        <taxon>Bacteria</taxon>
        <taxon>Pseudomonadati</taxon>
        <taxon>Pseudomonadota</taxon>
        <taxon>Alphaproteobacteria</taxon>
        <taxon>Hyphomicrobiales</taxon>
        <taxon>Rhizobiaceae</taxon>
        <taxon>Sinorhizobium/Ensifer group</taxon>
        <taxon>Ensifer</taxon>
    </lineage>
</organism>
<dbReference type="SUPFAM" id="SSF63829">
    <property type="entry name" value="Calcium-dependent phosphotriesterase"/>
    <property type="match status" value="1"/>
</dbReference>
<dbReference type="GO" id="GO:0019853">
    <property type="term" value="P:L-ascorbic acid biosynthetic process"/>
    <property type="evidence" value="ECO:0007669"/>
    <property type="project" value="TreeGrafter"/>
</dbReference>
<name>A0A9Q8YED7_ENSAD</name>
<protein>
    <submittedName>
        <fullName evidence="5">SMP-30/gluconolactonase/LRE family protein</fullName>
    </submittedName>
</protein>
<feature type="binding site" evidence="3">
    <location>
        <position position="103"/>
    </location>
    <ligand>
        <name>substrate</name>
    </ligand>
</feature>
<evidence type="ECO:0000256" key="2">
    <source>
        <dbReference type="PIRSR" id="PIRSR605511-1"/>
    </source>
</evidence>
<reference evidence="5" key="1">
    <citation type="submission" date="2022-06" db="EMBL/GenBank/DDBJ databases">
        <title>Physiological and biochemical characterization and genomic elucidation of a strain of the genus Ensifer adhaerens M8 that combines arsenic oxidation and chromium reduction.</title>
        <authorList>
            <person name="Li X."/>
            <person name="Yu c."/>
        </authorList>
    </citation>
    <scope>NUCLEOTIDE SEQUENCE</scope>
    <source>
        <strain evidence="5">M8</strain>
        <plasmid evidence="5">pB</plasmid>
    </source>
</reference>
<evidence type="ECO:0000313" key="6">
    <source>
        <dbReference type="Proteomes" id="UP001055460"/>
    </source>
</evidence>
<dbReference type="Proteomes" id="UP001055460">
    <property type="component" value="Plasmid pB"/>
</dbReference>
<dbReference type="Gene3D" id="2.120.10.30">
    <property type="entry name" value="TolB, C-terminal domain"/>
    <property type="match status" value="1"/>
</dbReference>
<geneLocation type="plasmid" evidence="5 6">
    <name>pB</name>
</geneLocation>
<feature type="domain" description="SMP-30/Gluconolactonase/LRE-like region" evidence="4">
    <location>
        <begin position="19"/>
        <end position="260"/>
    </location>
</feature>
<dbReference type="PANTHER" id="PTHR10907">
    <property type="entry name" value="REGUCALCIN"/>
    <property type="match status" value="1"/>
</dbReference>
<evidence type="ECO:0000259" key="4">
    <source>
        <dbReference type="Pfam" id="PF08450"/>
    </source>
</evidence>
<feature type="binding site" evidence="3">
    <location>
        <position position="105"/>
    </location>
    <ligand>
        <name>substrate</name>
    </ligand>
</feature>
<evidence type="ECO:0000256" key="1">
    <source>
        <dbReference type="ARBA" id="ARBA00008853"/>
    </source>
</evidence>